<proteinExistence type="predicted"/>
<accession>A0A916ZEY6</accession>
<reference evidence="1" key="1">
    <citation type="journal article" date="2014" name="Int. J. Syst. Evol. Microbiol.">
        <title>Complete genome sequence of Corynebacterium casei LMG S-19264T (=DSM 44701T), isolated from a smear-ripened cheese.</title>
        <authorList>
            <consortium name="US DOE Joint Genome Institute (JGI-PGF)"/>
            <person name="Walter F."/>
            <person name="Albersmeier A."/>
            <person name="Kalinowski J."/>
            <person name="Ruckert C."/>
        </authorList>
    </citation>
    <scope>NUCLEOTIDE SEQUENCE</scope>
    <source>
        <strain evidence="1">CGMCC 1.15367</strain>
    </source>
</reference>
<reference evidence="1" key="2">
    <citation type="submission" date="2020-09" db="EMBL/GenBank/DDBJ databases">
        <authorList>
            <person name="Sun Q."/>
            <person name="Zhou Y."/>
        </authorList>
    </citation>
    <scope>NUCLEOTIDE SEQUENCE</scope>
    <source>
        <strain evidence="1">CGMCC 1.15367</strain>
    </source>
</reference>
<protein>
    <submittedName>
        <fullName evidence="1">Uncharacterized protein</fullName>
    </submittedName>
</protein>
<organism evidence="1 2">
    <name type="scientific">Aureimonas endophytica</name>
    <dbReference type="NCBI Taxonomy" id="2027858"/>
    <lineage>
        <taxon>Bacteria</taxon>
        <taxon>Pseudomonadati</taxon>
        <taxon>Pseudomonadota</taxon>
        <taxon>Alphaproteobacteria</taxon>
        <taxon>Hyphomicrobiales</taxon>
        <taxon>Aurantimonadaceae</taxon>
        <taxon>Aureimonas</taxon>
    </lineage>
</organism>
<comment type="caution">
    <text evidence="1">The sequence shown here is derived from an EMBL/GenBank/DDBJ whole genome shotgun (WGS) entry which is preliminary data.</text>
</comment>
<name>A0A916ZEY6_9HYPH</name>
<dbReference type="Proteomes" id="UP000644699">
    <property type="component" value="Unassembled WGS sequence"/>
</dbReference>
<evidence type="ECO:0000313" key="2">
    <source>
        <dbReference type="Proteomes" id="UP000644699"/>
    </source>
</evidence>
<sequence length="76" mass="8481">MRNAVAPGLQRQVLEDEIGETAIGGRIADPLLRLDQGIGPLRLVADMEAEDEVRKIEFLAIRLFKPITRCFTAQFS</sequence>
<keyword evidence="2" id="KW-1185">Reference proteome</keyword>
<gene>
    <name evidence="1" type="ORF">GCM10011390_10180</name>
</gene>
<dbReference type="AlphaFoldDB" id="A0A916ZEY6"/>
<dbReference type="EMBL" id="BMIQ01000001">
    <property type="protein sequence ID" value="GGD93365.1"/>
    <property type="molecule type" value="Genomic_DNA"/>
</dbReference>
<evidence type="ECO:0000313" key="1">
    <source>
        <dbReference type="EMBL" id="GGD93365.1"/>
    </source>
</evidence>